<evidence type="ECO:0000256" key="2">
    <source>
        <dbReference type="ARBA" id="ARBA00001946"/>
    </source>
</evidence>
<dbReference type="CDD" id="cd07503">
    <property type="entry name" value="HAD_HisB-N"/>
    <property type="match status" value="1"/>
</dbReference>
<comment type="cofactor">
    <cofactor evidence="3 17">
        <name>Zn(2+)</name>
        <dbReference type="ChEBI" id="CHEBI:29105"/>
    </cofactor>
</comment>
<dbReference type="FunFam" id="3.40.50.1000:FF:000168">
    <property type="entry name" value="D,D-heptose 1,7-bisphosphate phosphatase"/>
    <property type="match status" value="1"/>
</dbReference>
<evidence type="ECO:0000256" key="3">
    <source>
        <dbReference type="ARBA" id="ARBA00001947"/>
    </source>
</evidence>
<comment type="cofactor">
    <cofactor evidence="2 17">
        <name>Mg(2+)</name>
        <dbReference type="ChEBI" id="CHEBI:18420"/>
    </cofactor>
</comment>
<feature type="binding site" evidence="17">
    <location>
        <position position="91"/>
    </location>
    <ligand>
        <name>Zn(2+)</name>
        <dbReference type="ChEBI" id="CHEBI:29105"/>
    </ligand>
</feature>
<dbReference type="InterPro" id="IPR006543">
    <property type="entry name" value="Histidinol-phos"/>
</dbReference>
<gene>
    <name evidence="18" type="ORF">A1507_12820</name>
</gene>
<dbReference type="SUPFAM" id="SSF56784">
    <property type="entry name" value="HAD-like"/>
    <property type="match status" value="1"/>
</dbReference>
<feature type="binding site" evidence="17">
    <location>
        <position position="11"/>
    </location>
    <ligand>
        <name>Mg(2+)</name>
        <dbReference type="ChEBI" id="CHEBI:18420"/>
    </ligand>
</feature>
<protein>
    <recommendedName>
        <fullName evidence="14">D,D-heptose 1,7-bisphosphate phosphatase</fullName>
        <ecNumber evidence="14">3.1.3.-</ecNumber>
    </recommendedName>
</protein>
<dbReference type="NCBIfam" id="NF006506">
    <property type="entry name" value="PRK08942.1"/>
    <property type="match status" value="1"/>
</dbReference>
<sequence>MTGRYVILDRDGTINVDSDEFIKSAAEWLPLSGSLEAIAMLNRHGFHVAVVSNQSGIARGLFDLATLDAIHAKMRQLTRAAGGEIEAIYYCPHGPGDHCDCRKPKPGLFRRLADDKRIDLSVTFAVGDSLRDVQAAEAAGAKPVLVKTGKGLQTLNDNPQLDVPVFDNLYDAAAYIVSESRL</sequence>
<keyword evidence="9 14" id="KW-0378">Hydrolase</keyword>
<comment type="similarity">
    <text evidence="13 14">Belongs to the gmhB family.</text>
</comment>
<comment type="pathway">
    <text evidence="5">Nucleotide-sugar biosynthesis; ADP-L-glycero-beta-D-manno-heptose biosynthesis; ADP-L-glycero-beta-D-manno-heptose from D-glycero-beta-D-manno-heptose 7-phosphate: step 2/4.</text>
</comment>
<dbReference type="PANTHER" id="PTHR42891">
    <property type="entry name" value="D-GLYCERO-BETA-D-MANNO-HEPTOSE-1,7-BISPHOSPHATE 7-PHOSPHATASE"/>
    <property type="match status" value="1"/>
</dbReference>
<dbReference type="Gene3D" id="3.40.50.1000">
    <property type="entry name" value="HAD superfamily/HAD-like"/>
    <property type="match status" value="1"/>
</dbReference>
<reference evidence="18 19" key="1">
    <citation type="submission" date="2016-03" db="EMBL/GenBank/DDBJ databases">
        <authorList>
            <person name="Ploux O."/>
        </authorList>
    </citation>
    <scope>NUCLEOTIDE SEQUENCE [LARGE SCALE GENOMIC DNA]</scope>
    <source>
        <strain evidence="18 19">R-45378</strain>
    </source>
</reference>
<comment type="caution">
    <text evidence="18">The sequence shown here is derived from an EMBL/GenBank/DDBJ whole genome shotgun (WGS) entry which is preliminary data.</text>
</comment>
<dbReference type="GO" id="GO:0034200">
    <property type="term" value="F:D-glycero-beta-D-manno-heptose 1,7-bisphosphate 7-phosphatase activity"/>
    <property type="evidence" value="ECO:0007669"/>
    <property type="project" value="UniProtKB-EC"/>
</dbReference>
<evidence type="ECO:0000313" key="18">
    <source>
        <dbReference type="EMBL" id="OAI15705.1"/>
    </source>
</evidence>
<keyword evidence="7 14" id="KW-0963">Cytoplasm</keyword>
<feature type="binding site" evidence="17">
    <location>
        <position position="128"/>
    </location>
    <ligand>
        <name>Mg(2+)</name>
        <dbReference type="ChEBI" id="CHEBI:18420"/>
    </ligand>
</feature>
<keyword evidence="8 17" id="KW-0479">Metal-binding</keyword>
<feature type="binding site" evidence="17">
    <location>
        <position position="93"/>
    </location>
    <ligand>
        <name>Zn(2+)</name>
        <dbReference type="ChEBI" id="CHEBI:29105"/>
    </ligand>
</feature>
<evidence type="ECO:0000313" key="19">
    <source>
        <dbReference type="Proteomes" id="UP000077857"/>
    </source>
</evidence>
<evidence type="ECO:0000256" key="12">
    <source>
        <dbReference type="ARBA" id="ARBA00023277"/>
    </source>
</evidence>
<evidence type="ECO:0000256" key="10">
    <source>
        <dbReference type="ARBA" id="ARBA00022833"/>
    </source>
</evidence>
<dbReference type="Proteomes" id="UP000077857">
    <property type="component" value="Unassembled WGS sequence"/>
</dbReference>
<evidence type="ECO:0000256" key="9">
    <source>
        <dbReference type="ARBA" id="ARBA00022801"/>
    </source>
</evidence>
<dbReference type="EMBL" id="LUUJ01000080">
    <property type="protein sequence ID" value="OAI15705.1"/>
    <property type="molecule type" value="Genomic_DNA"/>
</dbReference>
<dbReference type="AlphaFoldDB" id="A0A177NCS3"/>
<feature type="site" description="Stabilizes the phosphoryl group" evidence="16">
    <location>
        <position position="103"/>
    </location>
</feature>
<dbReference type="InterPro" id="IPR036412">
    <property type="entry name" value="HAD-like_sf"/>
</dbReference>
<dbReference type="InterPro" id="IPR004446">
    <property type="entry name" value="Heptose_bisP_phosphatase"/>
</dbReference>
<keyword evidence="12 14" id="KW-0119">Carbohydrate metabolism</keyword>
<dbReference type="GO" id="GO:0005975">
    <property type="term" value="P:carbohydrate metabolic process"/>
    <property type="evidence" value="ECO:0007669"/>
    <property type="project" value="InterPro"/>
</dbReference>
<evidence type="ECO:0000256" key="4">
    <source>
        <dbReference type="ARBA" id="ARBA00004496"/>
    </source>
</evidence>
<dbReference type="GO" id="GO:0005737">
    <property type="term" value="C:cytoplasm"/>
    <property type="evidence" value="ECO:0007669"/>
    <property type="project" value="UniProtKB-SubCell"/>
</dbReference>
<comment type="subunit">
    <text evidence="6">Monomer.</text>
</comment>
<dbReference type="PIRSF" id="PIRSF004682">
    <property type="entry name" value="GmhB"/>
    <property type="match status" value="1"/>
</dbReference>
<evidence type="ECO:0000256" key="6">
    <source>
        <dbReference type="ARBA" id="ARBA00011245"/>
    </source>
</evidence>
<evidence type="ECO:0000256" key="8">
    <source>
        <dbReference type="ARBA" id="ARBA00022723"/>
    </source>
</evidence>
<feature type="site" description="Contributes to substrate recognition" evidence="16">
    <location>
        <position position="102"/>
    </location>
</feature>
<keyword evidence="11 17" id="KW-0460">Magnesium</keyword>
<comment type="catalytic activity">
    <reaction evidence="1">
        <text>D-glycero-beta-D-manno-heptose 1,7-bisphosphate + H2O = D-glycero-beta-D-manno-heptose 1-phosphate + phosphate</text>
        <dbReference type="Rhea" id="RHEA:28518"/>
        <dbReference type="ChEBI" id="CHEBI:15377"/>
        <dbReference type="ChEBI" id="CHEBI:43474"/>
        <dbReference type="ChEBI" id="CHEBI:60208"/>
        <dbReference type="ChEBI" id="CHEBI:61593"/>
        <dbReference type="EC" id="3.1.3.82"/>
    </reaction>
</comment>
<dbReference type="RefSeq" id="WP_064040595.1">
    <property type="nucleotide sequence ID" value="NZ_LUUJ01000080.1"/>
</dbReference>
<dbReference type="NCBIfam" id="TIGR01656">
    <property type="entry name" value="Histidinol-ppas"/>
    <property type="match status" value="1"/>
</dbReference>
<feature type="binding site" evidence="17">
    <location>
        <position position="101"/>
    </location>
    <ligand>
        <name>Zn(2+)</name>
        <dbReference type="ChEBI" id="CHEBI:29105"/>
    </ligand>
</feature>
<proteinExistence type="inferred from homology"/>
<evidence type="ECO:0000256" key="16">
    <source>
        <dbReference type="PIRSR" id="PIRSR004682-3"/>
    </source>
</evidence>
<evidence type="ECO:0000256" key="15">
    <source>
        <dbReference type="PIRSR" id="PIRSR004682-1"/>
    </source>
</evidence>
<evidence type="ECO:0000256" key="7">
    <source>
        <dbReference type="ARBA" id="ARBA00022490"/>
    </source>
</evidence>
<dbReference type="OrthoDB" id="9781367at2"/>
<feature type="binding site" evidence="17">
    <location>
        <position position="99"/>
    </location>
    <ligand>
        <name>Zn(2+)</name>
        <dbReference type="ChEBI" id="CHEBI:29105"/>
    </ligand>
</feature>
<evidence type="ECO:0000256" key="13">
    <source>
        <dbReference type="ARBA" id="ARBA00061616"/>
    </source>
</evidence>
<dbReference type="PANTHER" id="PTHR42891:SF1">
    <property type="entry name" value="D-GLYCERO-BETA-D-MANNO-HEPTOSE-1,7-BISPHOSPHATE 7-PHOSPHATASE"/>
    <property type="match status" value="1"/>
</dbReference>
<dbReference type="Pfam" id="PF13242">
    <property type="entry name" value="Hydrolase_like"/>
    <property type="match status" value="1"/>
</dbReference>
<accession>A0A177NCS3</accession>
<feature type="site" description="Stabilizes the phosphoryl group" evidence="16">
    <location>
        <position position="52"/>
    </location>
</feature>
<evidence type="ECO:0000256" key="1">
    <source>
        <dbReference type="ARBA" id="ARBA00001226"/>
    </source>
</evidence>
<comment type="subcellular location">
    <subcellularLocation>
        <location evidence="4 14">Cytoplasm</location>
    </subcellularLocation>
</comment>
<evidence type="ECO:0000256" key="14">
    <source>
        <dbReference type="PIRNR" id="PIRNR004682"/>
    </source>
</evidence>
<feature type="binding site" evidence="17">
    <location>
        <position position="9"/>
    </location>
    <ligand>
        <name>Mg(2+)</name>
        <dbReference type="ChEBI" id="CHEBI:18420"/>
    </ligand>
</feature>
<name>A0A177NCS3_9GAMM</name>
<feature type="active site" description="Nucleophile" evidence="15">
    <location>
        <position position="11"/>
    </location>
</feature>
<feature type="active site" description="Nucleophile" evidence="15">
    <location>
        <position position="9"/>
    </location>
</feature>
<evidence type="ECO:0000256" key="17">
    <source>
        <dbReference type="PIRSR" id="PIRSR004682-4"/>
    </source>
</evidence>
<dbReference type="InterPro" id="IPR023214">
    <property type="entry name" value="HAD_sf"/>
</dbReference>
<evidence type="ECO:0000256" key="11">
    <source>
        <dbReference type="ARBA" id="ARBA00022842"/>
    </source>
</evidence>
<evidence type="ECO:0000256" key="5">
    <source>
        <dbReference type="ARBA" id="ARBA00004708"/>
    </source>
</evidence>
<organism evidence="18 19">
    <name type="scientific">Methylomonas koyamae</name>
    <dbReference type="NCBI Taxonomy" id="702114"/>
    <lineage>
        <taxon>Bacteria</taxon>
        <taxon>Pseudomonadati</taxon>
        <taxon>Pseudomonadota</taxon>
        <taxon>Gammaproteobacteria</taxon>
        <taxon>Methylococcales</taxon>
        <taxon>Methylococcaceae</taxon>
        <taxon>Methylomonas</taxon>
    </lineage>
</organism>
<dbReference type="EC" id="3.1.3.-" evidence="14"/>
<dbReference type="GO" id="GO:0046872">
    <property type="term" value="F:metal ion binding"/>
    <property type="evidence" value="ECO:0007669"/>
    <property type="project" value="UniProtKB-KW"/>
</dbReference>
<dbReference type="NCBIfam" id="TIGR01662">
    <property type="entry name" value="HAD-SF-IIIA"/>
    <property type="match status" value="1"/>
</dbReference>
<keyword evidence="10 17" id="KW-0862">Zinc</keyword>
<dbReference type="InterPro" id="IPR006549">
    <property type="entry name" value="HAD-SF_hydro_IIIA"/>
</dbReference>